<dbReference type="EMBL" id="NOWC01000004">
    <property type="protein sequence ID" value="OZS75737.1"/>
    <property type="molecule type" value="Genomic_DNA"/>
</dbReference>
<dbReference type="AlphaFoldDB" id="A0A264VY68"/>
<protein>
    <submittedName>
        <fullName evidence="1">Uncharacterized protein</fullName>
    </submittedName>
</protein>
<evidence type="ECO:0000313" key="1">
    <source>
        <dbReference type="EMBL" id="OZS75737.1"/>
    </source>
</evidence>
<name>A0A264VY68_PRORE</name>
<proteinExistence type="predicted"/>
<organism evidence="1 2">
    <name type="scientific">Providencia rettgeri</name>
    <dbReference type="NCBI Taxonomy" id="587"/>
    <lineage>
        <taxon>Bacteria</taxon>
        <taxon>Pseudomonadati</taxon>
        <taxon>Pseudomonadota</taxon>
        <taxon>Gammaproteobacteria</taxon>
        <taxon>Enterobacterales</taxon>
        <taxon>Morganellaceae</taxon>
        <taxon>Providencia</taxon>
    </lineage>
</organism>
<dbReference type="RefSeq" id="WP_094961003.1">
    <property type="nucleotide sequence ID" value="NZ_NOWC01000004.1"/>
</dbReference>
<comment type="caution">
    <text evidence="1">The sequence shown here is derived from an EMBL/GenBank/DDBJ whole genome shotgun (WGS) entry which is preliminary data.</text>
</comment>
<sequence>MDKTILIANTELSKCRDALHKIKALIVAVQFLNTNENEKTLRNDLLCVCEEEIDEALKDE</sequence>
<dbReference type="Proteomes" id="UP000216001">
    <property type="component" value="Unassembled WGS sequence"/>
</dbReference>
<evidence type="ECO:0000313" key="2">
    <source>
        <dbReference type="Proteomes" id="UP000216001"/>
    </source>
</evidence>
<accession>A0A264VY68</accession>
<gene>
    <name evidence="1" type="ORF">CHI95_05515</name>
</gene>
<reference evidence="1 2" key="1">
    <citation type="submission" date="2017-07" db="EMBL/GenBank/DDBJ databases">
        <title>blaIMP-27 on transferable plasmids in Proteus mirabilis and Providencia rettgeri.</title>
        <authorList>
            <person name="Potter R."/>
        </authorList>
    </citation>
    <scope>NUCLEOTIDE SEQUENCE [LARGE SCALE GENOMIC DNA]</scope>
    <source>
        <strain evidence="1 2">PR1</strain>
    </source>
</reference>